<evidence type="ECO:0000256" key="4">
    <source>
        <dbReference type="ARBA" id="ARBA00022692"/>
    </source>
</evidence>
<evidence type="ECO:0000313" key="11">
    <source>
        <dbReference type="Proteomes" id="UP001497482"/>
    </source>
</evidence>
<dbReference type="InterPro" id="IPR029569">
    <property type="entry name" value="CALHM"/>
</dbReference>
<evidence type="ECO:0000256" key="1">
    <source>
        <dbReference type="ARBA" id="ARBA00004141"/>
    </source>
</evidence>
<comment type="subcellular location">
    <subcellularLocation>
        <location evidence="1">Membrane</location>
        <topology evidence="1">Multi-pass membrane protein</topology>
    </subcellularLocation>
</comment>
<keyword evidence="6" id="KW-0406">Ion transport</keyword>
<dbReference type="Proteomes" id="UP001497482">
    <property type="component" value="Chromosome 7"/>
</dbReference>
<dbReference type="EMBL" id="OZ035829">
    <property type="protein sequence ID" value="CAL1612213.1"/>
    <property type="molecule type" value="Genomic_DNA"/>
</dbReference>
<evidence type="ECO:0000256" key="8">
    <source>
        <dbReference type="ARBA" id="ARBA00023303"/>
    </source>
</evidence>
<keyword evidence="7" id="KW-0472">Membrane</keyword>
<keyword evidence="4" id="KW-0812">Transmembrane</keyword>
<protein>
    <submittedName>
        <fullName evidence="10">Uncharacterized protein</fullName>
    </submittedName>
</protein>
<name>A0AAV2MFN5_KNICA</name>
<proteinExistence type="inferred from homology"/>
<evidence type="ECO:0000256" key="9">
    <source>
        <dbReference type="SAM" id="SignalP"/>
    </source>
</evidence>
<evidence type="ECO:0000256" key="3">
    <source>
        <dbReference type="ARBA" id="ARBA00022448"/>
    </source>
</evidence>
<dbReference type="GO" id="GO:0005261">
    <property type="term" value="F:monoatomic cation channel activity"/>
    <property type="evidence" value="ECO:0007669"/>
    <property type="project" value="TreeGrafter"/>
</dbReference>
<evidence type="ECO:0000256" key="2">
    <source>
        <dbReference type="ARBA" id="ARBA00008497"/>
    </source>
</evidence>
<keyword evidence="9" id="KW-0732">Signal</keyword>
<dbReference type="GO" id="GO:1904669">
    <property type="term" value="P:ATP export"/>
    <property type="evidence" value="ECO:0007669"/>
    <property type="project" value="UniProtKB-ARBA"/>
</dbReference>
<dbReference type="GO" id="GO:0005886">
    <property type="term" value="C:plasma membrane"/>
    <property type="evidence" value="ECO:0007669"/>
    <property type="project" value="TreeGrafter"/>
</dbReference>
<sequence>MCLSSILGWCIIIISATVGLCGTCYTNCRSKVSYLQLTFWKRYVEKEKERFDGFALDYANKLAERNLISFFENKDPAPFPFPNHRAWEQISELYTFTRSEQYYSTLQRYVEGSRDCAPEKRPVMDMEHGIEMS</sequence>
<keyword evidence="11" id="KW-1185">Reference proteome</keyword>
<evidence type="ECO:0000313" key="10">
    <source>
        <dbReference type="EMBL" id="CAL1612213.1"/>
    </source>
</evidence>
<evidence type="ECO:0000256" key="7">
    <source>
        <dbReference type="ARBA" id="ARBA00023136"/>
    </source>
</evidence>
<accession>A0AAV2MFN5</accession>
<keyword evidence="8" id="KW-0407">Ion channel</keyword>
<organism evidence="10 11">
    <name type="scientific">Knipowitschia caucasica</name>
    <name type="common">Caucasian dwarf goby</name>
    <name type="synonym">Pomatoschistus caucasicus</name>
    <dbReference type="NCBI Taxonomy" id="637954"/>
    <lineage>
        <taxon>Eukaryota</taxon>
        <taxon>Metazoa</taxon>
        <taxon>Chordata</taxon>
        <taxon>Craniata</taxon>
        <taxon>Vertebrata</taxon>
        <taxon>Euteleostomi</taxon>
        <taxon>Actinopterygii</taxon>
        <taxon>Neopterygii</taxon>
        <taxon>Teleostei</taxon>
        <taxon>Neoteleostei</taxon>
        <taxon>Acanthomorphata</taxon>
        <taxon>Gobiaria</taxon>
        <taxon>Gobiiformes</taxon>
        <taxon>Gobioidei</taxon>
        <taxon>Gobiidae</taxon>
        <taxon>Gobiinae</taxon>
        <taxon>Knipowitschia</taxon>
    </lineage>
</organism>
<feature type="signal peptide" evidence="9">
    <location>
        <begin position="1"/>
        <end position="16"/>
    </location>
</feature>
<dbReference type="AlphaFoldDB" id="A0AAV2MFN5"/>
<dbReference type="PANTHER" id="PTHR32261">
    <property type="entry name" value="CALCIUM HOMEOSTASIS MODULATOR PROTEIN"/>
    <property type="match status" value="1"/>
</dbReference>
<dbReference type="Pfam" id="PF14798">
    <property type="entry name" value="Ca_hom_mod"/>
    <property type="match status" value="1"/>
</dbReference>
<dbReference type="PANTHER" id="PTHR32261:SF8">
    <property type="entry name" value="CALCIUM HOMEOSTASIS MODULATOR PROTEIN 5"/>
    <property type="match status" value="1"/>
</dbReference>
<gene>
    <name evidence="10" type="ORF">KC01_LOCUS38558</name>
</gene>
<feature type="chain" id="PRO_5043382551" evidence="9">
    <location>
        <begin position="17"/>
        <end position="133"/>
    </location>
</feature>
<evidence type="ECO:0000256" key="6">
    <source>
        <dbReference type="ARBA" id="ARBA00023065"/>
    </source>
</evidence>
<evidence type="ECO:0000256" key="5">
    <source>
        <dbReference type="ARBA" id="ARBA00022989"/>
    </source>
</evidence>
<reference evidence="10 11" key="1">
    <citation type="submission" date="2024-04" db="EMBL/GenBank/DDBJ databases">
        <authorList>
            <person name="Waldvogel A.-M."/>
            <person name="Schoenle A."/>
        </authorList>
    </citation>
    <scope>NUCLEOTIDE SEQUENCE [LARGE SCALE GENOMIC DNA]</scope>
</reference>
<comment type="similarity">
    <text evidence="2">Belongs to the CALHM family.</text>
</comment>
<keyword evidence="3" id="KW-0813">Transport</keyword>
<keyword evidence="5" id="KW-1133">Transmembrane helix</keyword>